<gene>
    <name evidence="1" type="ORF">KAK10_06085</name>
</gene>
<organism evidence="1 2">
    <name type="scientific">Periweissella beninensis</name>
    <dbReference type="NCBI Taxonomy" id="504936"/>
    <lineage>
        <taxon>Bacteria</taxon>
        <taxon>Bacillati</taxon>
        <taxon>Bacillota</taxon>
        <taxon>Bacilli</taxon>
        <taxon>Lactobacillales</taxon>
        <taxon>Lactobacillaceae</taxon>
        <taxon>Periweissella</taxon>
    </lineage>
</organism>
<dbReference type="GO" id="GO:0004860">
    <property type="term" value="F:protein kinase inhibitor activity"/>
    <property type="evidence" value="ECO:0007669"/>
    <property type="project" value="UniProtKB-KW"/>
</dbReference>
<reference evidence="1" key="1">
    <citation type="submission" date="2021-04" db="EMBL/GenBank/DDBJ databases">
        <title>Taxonomic assessment of Weissella genus.</title>
        <authorList>
            <person name="Fanelli F."/>
            <person name="Chieffi D."/>
            <person name="Dell'Aquila A."/>
            <person name="Gyu-Sung C."/>
            <person name="Franz C.M.A.P."/>
            <person name="Fusco V."/>
        </authorList>
    </citation>
    <scope>NUCLEOTIDE SEQUENCE</scope>
    <source>
        <strain evidence="1">LMG 25373</strain>
    </source>
</reference>
<dbReference type="Gene3D" id="3.90.280.10">
    <property type="entry name" value="PEBP-like"/>
    <property type="match status" value="1"/>
</dbReference>
<dbReference type="PANTHER" id="PTHR30289:SF1">
    <property type="entry name" value="PEBP (PHOSPHATIDYLETHANOLAMINE-BINDING PROTEIN) FAMILY PROTEIN"/>
    <property type="match status" value="1"/>
</dbReference>
<dbReference type="CDD" id="cd00865">
    <property type="entry name" value="PEBP_bact_arch"/>
    <property type="match status" value="1"/>
</dbReference>
<keyword evidence="1" id="KW-0649">Protein kinase inhibitor</keyword>
<dbReference type="Pfam" id="PF01161">
    <property type="entry name" value="PBP"/>
    <property type="match status" value="1"/>
</dbReference>
<proteinExistence type="predicted"/>
<dbReference type="EMBL" id="JAGMVS010000064">
    <property type="protein sequence ID" value="MCM2437474.1"/>
    <property type="molecule type" value="Genomic_DNA"/>
</dbReference>
<keyword evidence="2" id="KW-1185">Reference proteome</keyword>
<evidence type="ECO:0000313" key="1">
    <source>
        <dbReference type="EMBL" id="MCM2437474.1"/>
    </source>
</evidence>
<protein>
    <submittedName>
        <fullName evidence="1">YbhB/YbcL family Raf kinase inhibitor-like protein</fullName>
    </submittedName>
</protein>
<accession>A0ABT0VI15</accession>
<comment type="caution">
    <text evidence="1">The sequence shown here is derived from an EMBL/GenBank/DDBJ whole genome shotgun (WGS) entry which is preliminary data.</text>
</comment>
<sequence length="167" mass="18321">MEIKLPFLQTELPQDYGKYAAKENRLAGKPVVSFPFTIKDAPAGTKSFALTFIDHDAVPVAGFSWIHWLAANIEQSEIPANFSQLAPSSVKQGFNSNISKFVGETNPALTSYYTGPMPPNGDHAYTLTVYAVDKLLPLPNNYYLNDLYHALTGHTLAKTSLDIISKA</sequence>
<dbReference type="RefSeq" id="WP_205143568.1">
    <property type="nucleotide sequence ID" value="NZ_JAFBDN010000007.1"/>
</dbReference>
<dbReference type="InterPro" id="IPR005247">
    <property type="entry name" value="YbhB_YbcL/LppC-like"/>
</dbReference>
<dbReference type="InterPro" id="IPR008914">
    <property type="entry name" value="PEBP"/>
</dbReference>
<name>A0ABT0VI15_9LACO</name>
<dbReference type="NCBIfam" id="TIGR00481">
    <property type="entry name" value="YbhB/YbcL family Raf kinase inhibitor-like protein"/>
    <property type="match status" value="1"/>
</dbReference>
<dbReference type="PANTHER" id="PTHR30289">
    <property type="entry name" value="UNCHARACTERIZED PROTEIN YBCL-RELATED"/>
    <property type="match status" value="1"/>
</dbReference>
<dbReference type="InterPro" id="IPR036610">
    <property type="entry name" value="PEBP-like_sf"/>
</dbReference>
<dbReference type="Proteomes" id="UP001057481">
    <property type="component" value="Unassembled WGS sequence"/>
</dbReference>
<evidence type="ECO:0000313" key="2">
    <source>
        <dbReference type="Proteomes" id="UP001057481"/>
    </source>
</evidence>
<dbReference type="SUPFAM" id="SSF49777">
    <property type="entry name" value="PEBP-like"/>
    <property type="match status" value="1"/>
</dbReference>